<evidence type="ECO:0000313" key="3">
    <source>
        <dbReference type="Proteomes" id="UP001220022"/>
    </source>
</evidence>
<dbReference type="PANTHER" id="PTHR38442:SF1">
    <property type="entry name" value="INNER MEMBRANE PROTEIN"/>
    <property type="match status" value="1"/>
</dbReference>
<protein>
    <submittedName>
        <fullName evidence="2">DUF445 domain-containing protein</fullName>
    </submittedName>
</protein>
<gene>
    <name evidence="2" type="ORF">P2L57_06110</name>
</gene>
<dbReference type="Proteomes" id="UP001220022">
    <property type="component" value="Unassembled WGS sequence"/>
</dbReference>
<sequence length="438" mass="47390">MDVVAKTAVDSGPAGRHGGFSYSPADEERRRGVRKMKLVATGFLAVATVVYGLAKWAGAAGAGAWAGYVAAAAEAGMVGALADWFAVTALFKRPLGLPIPHTAIIPTKKDVLGRSLGDFVGENFLSEQVVRARLRAVGIGSRLGGWLADPDHADRVTEQAAAALRGTLKVLRDSDVQAVVGEAITRRADTMDVAPGLGRMLARVVGEGGHRRVVDLVCVRAHDWLVLHGDSVMDAVQNGAPGWTPRFVDRRVGERVYKELLRFVGEMRDMPDHPARGALDRFLADFAQELQSDPDTRERVERLKRDLLARGEVQDLIESTWNAVRSMVVSAAGDERSELRLRTRASLLSLGARMASDRRLQAKVDGWLEDAATYVVTTYRDEITALITETVAGWDAEQTSRKIEAHVGRDLQFIRINGTVVGALAGLLIFTVSRVVGG</sequence>
<feature type="transmembrane region" description="Helical" evidence="1">
    <location>
        <begin position="416"/>
        <end position="436"/>
    </location>
</feature>
<keyword evidence="1" id="KW-0812">Transmembrane</keyword>
<keyword evidence="1" id="KW-1133">Transmembrane helix</keyword>
<comment type="caution">
    <text evidence="2">The sequence shown here is derived from an EMBL/GenBank/DDBJ whole genome shotgun (WGS) entry which is preliminary data.</text>
</comment>
<accession>A0ABT5YUM5</accession>
<reference evidence="2 3" key="1">
    <citation type="submission" date="2023-03" db="EMBL/GenBank/DDBJ databases">
        <title>Draft genome sequence of type strain Streptomyces ferralitis JCM 14344.</title>
        <authorList>
            <person name="Klaysubun C."/>
            <person name="Duangmal K."/>
        </authorList>
    </citation>
    <scope>NUCLEOTIDE SEQUENCE [LARGE SCALE GENOMIC DNA]</scope>
    <source>
        <strain evidence="2 3">JCM 14344</strain>
    </source>
</reference>
<feature type="transmembrane region" description="Helical" evidence="1">
    <location>
        <begin position="38"/>
        <end position="59"/>
    </location>
</feature>
<organism evidence="2 3">
    <name type="scientific">Streptantibioticus ferralitis</name>
    <dbReference type="NCBI Taxonomy" id="236510"/>
    <lineage>
        <taxon>Bacteria</taxon>
        <taxon>Bacillati</taxon>
        <taxon>Actinomycetota</taxon>
        <taxon>Actinomycetes</taxon>
        <taxon>Kitasatosporales</taxon>
        <taxon>Streptomycetaceae</taxon>
        <taxon>Streptantibioticus</taxon>
    </lineage>
</organism>
<dbReference type="EMBL" id="JARHTQ010000003">
    <property type="protein sequence ID" value="MDF2255312.1"/>
    <property type="molecule type" value="Genomic_DNA"/>
</dbReference>
<keyword evidence="1" id="KW-0472">Membrane</keyword>
<name>A0ABT5YUM5_9ACTN</name>
<evidence type="ECO:0000313" key="2">
    <source>
        <dbReference type="EMBL" id="MDF2255312.1"/>
    </source>
</evidence>
<proteinExistence type="predicted"/>
<dbReference type="RefSeq" id="WP_275810121.1">
    <property type="nucleotide sequence ID" value="NZ_BAAANM010000011.1"/>
</dbReference>
<dbReference type="Pfam" id="PF04286">
    <property type="entry name" value="DUF445"/>
    <property type="match status" value="1"/>
</dbReference>
<dbReference type="InterPro" id="IPR007383">
    <property type="entry name" value="DUF445"/>
</dbReference>
<keyword evidence="3" id="KW-1185">Reference proteome</keyword>
<feature type="transmembrane region" description="Helical" evidence="1">
    <location>
        <begin position="65"/>
        <end position="91"/>
    </location>
</feature>
<dbReference type="PANTHER" id="PTHR38442">
    <property type="entry name" value="INNER MEMBRANE PROTEIN-RELATED"/>
    <property type="match status" value="1"/>
</dbReference>
<evidence type="ECO:0000256" key="1">
    <source>
        <dbReference type="SAM" id="Phobius"/>
    </source>
</evidence>